<evidence type="ECO:0000313" key="7">
    <source>
        <dbReference type="Proteomes" id="UP001233999"/>
    </source>
</evidence>
<keyword evidence="7" id="KW-1185">Reference proteome</keyword>
<dbReference type="InterPro" id="IPR046770">
    <property type="entry name" value="DOCKER_Lobe_B"/>
</dbReference>
<feature type="domain" description="DOCKER" evidence="5">
    <location>
        <begin position="943"/>
        <end position="1283"/>
    </location>
</feature>
<dbReference type="PANTHER" id="PTHR23317">
    <property type="entry name" value="DEDICATOR OF CYTOKINESIS DOCK"/>
    <property type="match status" value="1"/>
</dbReference>
<dbReference type="InterPro" id="IPR035892">
    <property type="entry name" value="C2_domain_sf"/>
</dbReference>
<feature type="compositionally biased region" description="Basic and acidic residues" evidence="3">
    <location>
        <begin position="585"/>
        <end position="599"/>
    </location>
</feature>
<dbReference type="InterPro" id="IPR046769">
    <property type="entry name" value="DOCKER_Lobe_A"/>
</dbReference>
<feature type="region of interest" description="Disordered" evidence="3">
    <location>
        <begin position="566"/>
        <end position="612"/>
    </location>
</feature>
<dbReference type="Proteomes" id="UP001233999">
    <property type="component" value="Unassembled WGS sequence"/>
</dbReference>
<keyword evidence="1" id="KW-0344">Guanine-nucleotide releasing factor</keyword>
<organism evidence="6 7">
    <name type="scientific">Diploptera punctata</name>
    <name type="common">Pacific beetle cockroach</name>
    <dbReference type="NCBI Taxonomy" id="6984"/>
    <lineage>
        <taxon>Eukaryota</taxon>
        <taxon>Metazoa</taxon>
        <taxon>Ecdysozoa</taxon>
        <taxon>Arthropoda</taxon>
        <taxon>Hexapoda</taxon>
        <taxon>Insecta</taxon>
        <taxon>Pterygota</taxon>
        <taxon>Neoptera</taxon>
        <taxon>Polyneoptera</taxon>
        <taxon>Dictyoptera</taxon>
        <taxon>Blattodea</taxon>
        <taxon>Blaberoidea</taxon>
        <taxon>Blaberidae</taxon>
        <taxon>Diplopterinae</taxon>
        <taxon>Diploptera</taxon>
    </lineage>
</organism>
<dbReference type="PROSITE" id="PS51651">
    <property type="entry name" value="DOCKER"/>
    <property type="match status" value="1"/>
</dbReference>
<evidence type="ECO:0008006" key="8">
    <source>
        <dbReference type="Google" id="ProtNLM"/>
    </source>
</evidence>
<accession>A0AAD7ZH10</accession>
<dbReference type="Pfam" id="PF14429">
    <property type="entry name" value="DOCK-C2"/>
    <property type="match status" value="1"/>
</dbReference>
<evidence type="ECO:0000256" key="2">
    <source>
        <dbReference type="PROSITE-ProRule" id="PRU00983"/>
    </source>
</evidence>
<evidence type="ECO:0000259" key="5">
    <source>
        <dbReference type="PROSITE" id="PS51651"/>
    </source>
</evidence>
<dbReference type="PROSITE" id="PS51650">
    <property type="entry name" value="C2_DOCK"/>
    <property type="match status" value="1"/>
</dbReference>
<dbReference type="InterPro" id="IPR027357">
    <property type="entry name" value="DOCKER_dom"/>
</dbReference>
<dbReference type="InterPro" id="IPR026791">
    <property type="entry name" value="DOCK"/>
</dbReference>
<protein>
    <recommendedName>
        <fullName evidence="8">Dedicator of cytokinesis protein 9</fullName>
    </recommendedName>
</protein>
<feature type="domain" description="C2 DOCK-type" evidence="4">
    <location>
        <begin position="1"/>
        <end position="105"/>
    </location>
</feature>
<evidence type="ECO:0000259" key="4">
    <source>
        <dbReference type="PROSITE" id="PS51650"/>
    </source>
</evidence>
<evidence type="ECO:0000256" key="3">
    <source>
        <dbReference type="SAM" id="MobiDB-lite"/>
    </source>
</evidence>
<dbReference type="PANTHER" id="PTHR23317:SF26">
    <property type="entry name" value="ZIZIMIN, ISOFORM K"/>
    <property type="match status" value="1"/>
</dbReference>
<comment type="similarity">
    <text evidence="2">Belongs to the DOCK family.</text>
</comment>
<dbReference type="Gene3D" id="2.60.40.150">
    <property type="entry name" value="C2 domain"/>
    <property type="match status" value="1"/>
</dbReference>
<name>A0AAD7ZH10_DIPPU</name>
<dbReference type="GO" id="GO:0007264">
    <property type="term" value="P:small GTPase-mediated signal transduction"/>
    <property type="evidence" value="ECO:0007669"/>
    <property type="project" value="InterPro"/>
</dbReference>
<dbReference type="InterPro" id="IPR043161">
    <property type="entry name" value="DOCK_C_lobe_A"/>
</dbReference>
<reference evidence="6" key="1">
    <citation type="journal article" date="2023" name="IScience">
        <title>Live-bearing cockroach genome reveals convergent evolutionary mechanisms linked to viviparity in insects and beyond.</title>
        <authorList>
            <person name="Fouks B."/>
            <person name="Harrison M.C."/>
            <person name="Mikhailova A.A."/>
            <person name="Marchal E."/>
            <person name="English S."/>
            <person name="Carruthers M."/>
            <person name="Jennings E.C."/>
            <person name="Chiamaka E.L."/>
            <person name="Frigard R.A."/>
            <person name="Pippel M."/>
            <person name="Attardo G.M."/>
            <person name="Benoit J.B."/>
            <person name="Bornberg-Bauer E."/>
            <person name="Tobe S.S."/>
        </authorList>
    </citation>
    <scope>NUCLEOTIDE SEQUENCE</scope>
    <source>
        <strain evidence="6">Stay&amp;Tobe</strain>
    </source>
</reference>
<dbReference type="InterPro" id="IPR043162">
    <property type="entry name" value="DOCK_C_lobe_C"/>
</dbReference>
<dbReference type="Gene3D" id="1.20.58.740">
    <property type="match status" value="1"/>
</dbReference>
<comment type="caution">
    <text evidence="6">The sequence shown here is derived from an EMBL/GenBank/DDBJ whole genome shotgun (WGS) entry which is preliminary data.</text>
</comment>
<dbReference type="Gene3D" id="1.25.40.410">
    <property type="match status" value="1"/>
</dbReference>
<reference evidence="6" key="2">
    <citation type="submission" date="2023-05" db="EMBL/GenBank/DDBJ databases">
        <authorList>
            <person name="Fouks B."/>
        </authorList>
    </citation>
    <scope>NUCLEOTIDE SEQUENCE</scope>
    <source>
        <strain evidence="6">Stay&amp;Tobe</strain>
        <tissue evidence="6">Testes</tissue>
    </source>
</reference>
<dbReference type="InterPro" id="IPR027007">
    <property type="entry name" value="C2_DOCK-type_domain"/>
</dbReference>
<evidence type="ECO:0000313" key="6">
    <source>
        <dbReference type="EMBL" id="KAJ9579788.1"/>
    </source>
</evidence>
<dbReference type="GO" id="GO:0005085">
    <property type="term" value="F:guanyl-nucleotide exchange factor activity"/>
    <property type="evidence" value="ECO:0007669"/>
    <property type="project" value="UniProtKB-KW"/>
</dbReference>
<dbReference type="EMBL" id="JASPKZ010008377">
    <property type="protein sequence ID" value="KAJ9579788.1"/>
    <property type="molecule type" value="Genomic_DNA"/>
</dbReference>
<sequence>MKRSNSDCPYTFITSIILLFTFYHISCELSKKKENNVETCVGYSWLPLLQKGRLNVEEQVLPVASHLPPGYLSVQPLGLGKGYSGPEISWIDGQRQIFNVNFQLVSTVVTRDQHLHNLFAHTDKLLEHKAHSAPPSEIEICKILKAAHAIQLPTAITFLPTLLNHLFSLLVMTTSEEIGLNVIRVLIHIIHMIDEAGRKEILQAYVKFVFVPPSVCSSTTVHEEMSRHLPTLLRPANTDFLVINKFMHHSNFFFEIMVKSMAQHLLSSGRIKMHRNERFSADFLYRIQNLLQVLCPYLIQKYKEMPVETQELNRSLANFLKKCLTFMDRGYVFKLINSYMDKFNPGDPKTLYDYKFTFLQIVCAHEHYVAFNLPILHTRLGLKARNDYLSEYCLSEEFCKQHFLVGLLLQEVRTSLNEVFQIRKISVSTLRDLLAKHELDDRYQNKGRQLQEKASWDDIAAIYIPFLGIILDNLNRLNAVQEASSKHTELHHMYGSSSRFSNSSSFLNLKDSGTSVGTPKSLNRFTMHLDGNSSARASTHFRDSSYFAAIAGQGLVNGNSSVSLESESSTISGDGHSTVSQETAIIREPKEEISKEGSNKRHSRSLSMTHSGQPVRCDKLQCTEVKDLLLCFLFVVKYLGDDCLIAWWQQCTEMEVMNFFRGLEMCLHQFKYTGKRQIVGKTGGKPGTTKAMTLPARMQPPDFSGDSPVLPAHSGSMGENDSSKLYQALLEANMATEVGLIALDALGLYCIHFKDNLLSINGDNIVMRKVFDIYLSFLQVGQSETLFRHVFAALRAYINNFSVALFQGNASLCGRLCYELLRCCNSRLSTIRQESCAILYLLMRSNFEFTSRKGLTRVHLQVIISVSQMLGNVIGLNNARFQESLSLINSYASSDKVMKGTGFPGEVKDLTKRIRTVLMATAQMREHHHDPEMLVDLQHSLANSYASTPELRHTWLEAMARNHVRDGNFSEAASCQLHIAALMAEYLKLKNVQSWGAEAFGKISSNIAQDEKGLKLDAGVQDIQYTEYILLEQLEQCAEYLEKAERYELLGELYRLIIPIHEHKRNYEALAHCYQTLAQAYSKIVEVSRTGKRLLGRYYRVAFFGQAYFEEDSGIEYIYKEPKVTSLPEISERLYRLYCDKFGQEVVKIIMDSAPINVGELDSKYAYIQVTHVTPYFDKLELEERQTEFEQSHDINCFMFETPFTKDGKARGSPEDQWKRRTILATQYSFPYVKKRIRVVNQRVQELSPIEVALDEMQMRVTELEEVVFMKPTDAKKLQLRLQ</sequence>
<feature type="non-terminal residue" evidence="6">
    <location>
        <position position="1"/>
    </location>
</feature>
<dbReference type="Pfam" id="PF20422">
    <property type="entry name" value="DHR-2_Lobe_B"/>
    <property type="match status" value="1"/>
</dbReference>
<gene>
    <name evidence="6" type="ORF">L9F63_004573</name>
</gene>
<proteinExistence type="inferred from homology"/>
<evidence type="ECO:0000256" key="1">
    <source>
        <dbReference type="ARBA" id="ARBA00022658"/>
    </source>
</evidence>
<dbReference type="Pfam" id="PF06920">
    <property type="entry name" value="DHR-2_Lobe_A"/>
    <property type="match status" value="1"/>
</dbReference>